<dbReference type="Proteomes" id="UP000260655">
    <property type="component" value="Unassembled WGS sequence"/>
</dbReference>
<feature type="transmembrane region" description="Helical" evidence="1">
    <location>
        <begin position="96"/>
        <end position="126"/>
    </location>
</feature>
<dbReference type="EMBL" id="QSOV01000014">
    <property type="protein sequence ID" value="RGJ21822.1"/>
    <property type="molecule type" value="Genomic_DNA"/>
</dbReference>
<proteinExistence type="predicted"/>
<reference evidence="2 3" key="1">
    <citation type="submission" date="2018-08" db="EMBL/GenBank/DDBJ databases">
        <title>A genome reference for cultivated species of the human gut microbiota.</title>
        <authorList>
            <person name="Zou Y."/>
            <person name="Xue W."/>
            <person name="Luo G."/>
        </authorList>
    </citation>
    <scope>NUCLEOTIDE SEQUENCE [LARGE SCALE GENOMIC DNA]</scope>
    <source>
        <strain evidence="2 3">TM07-19</strain>
    </source>
</reference>
<organism evidence="2 3">
    <name type="scientific">Coprococcus comes</name>
    <dbReference type="NCBI Taxonomy" id="410072"/>
    <lineage>
        <taxon>Bacteria</taxon>
        <taxon>Bacillati</taxon>
        <taxon>Bacillota</taxon>
        <taxon>Clostridia</taxon>
        <taxon>Lachnospirales</taxon>
        <taxon>Lachnospiraceae</taxon>
        <taxon>Coprococcus</taxon>
    </lineage>
</organism>
<gene>
    <name evidence="2" type="ORF">DXD67_11945</name>
</gene>
<feature type="transmembrane region" description="Helical" evidence="1">
    <location>
        <begin position="7"/>
        <end position="24"/>
    </location>
</feature>
<dbReference type="AlphaFoldDB" id="A0A3E4GN55"/>
<evidence type="ECO:0000313" key="3">
    <source>
        <dbReference type="Proteomes" id="UP000260655"/>
    </source>
</evidence>
<feature type="transmembrane region" description="Helical" evidence="1">
    <location>
        <begin position="74"/>
        <end position="90"/>
    </location>
</feature>
<sequence>MKKLNKIIPLILWIIMIVVFYYFSNRWIDWDVNSISYVVFKNIDSLSPDMLRIAVTLFFATMCGLPIIITKSKVLPYVYMAILIIGTIIAKEKFLYISIVIMGIIGFLFGGLVDIITSIICFLFPAFSVVSIWIVRIAQLLGHCVMIGILLFPKVFFEGIKDEVVNNNSKSNIVYKNDDFDPMKEFREDQKLETLKDIDYELKNRK</sequence>
<protein>
    <submittedName>
        <fullName evidence="2">Uncharacterized protein</fullName>
    </submittedName>
</protein>
<name>A0A3E4GN55_9FIRM</name>
<evidence type="ECO:0000256" key="1">
    <source>
        <dbReference type="SAM" id="Phobius"/>
    </source>
</evidence>
<keyword evidence="1" id="KW-0812">Transmembrane</keyword>
<accession>A0A3E4GN55</accession>
<keyword evidence="1" id="KW-0472">Membrane</keyword>
<feature type="transmembrane region" description="Helical" evidence="1">
    <location>
        <begin position="50"/>
        <end position="69"/>
    </location>
</feature>
<dbReference type="RefSeq" id="WP_117558534.1">
    <property type="nucleotide sequence ID" value="NZ_QSOV01000014.1"/>
</dbReference>
<keyword evidence="1" id="KW-1133">Transmembrane helix</keyword>
<evidence type="ECO:0000313" key="2">
    <source>
        <dbReference type="EMBL" id="RGJ21822.1"/>
    </source>
</evidence>
<comment type="caution">
    <text evidence="2">The sequence shown here is derived from an EMBL/GenBank/DDBJ whole genome shotgun (WGS) entry which is preliminary data.</text>
</comment>